<evidence type="ECO:0000256" key="1">
    <source>
        <dbReference type="SAM" id="Coils"/>
    </source>
</evidence>
<comment type="caution">
    <text evidence="3">The sequence shown here is derived from an EMBL/GenBank/DDBJ whole genome shotgun (WGS) entry which is preliminary data.</text>
</comment>
<evidence type="ECO:0000313" key="4">
    <source>
        <dbReference type="Proteomes" id="UP001165413"/>
    </source>
</evidence>
<keyword evidence="4" id="KW-1185">Reference proteome</keyword>
<dbReference type="Proteomes" id="UP001165413">
    <property type="component" value="Unassembled WGS sequence"/>
</dbReference>
<dbReference type="RefSeq" id="WP_254100672.1">
    <property type="nucleotide sequence ID" value="NZ_JANATA010000012.1"/>
</dbReference>
<proteinExistence type="predicted"/>
<evidence type="ECO:0000313" key="3">
    <source>
        <dbReference type="EMBL" id="MCP3428906.1"/>
    </source>
</evidence>
<accession>A0AA42BPW9</accession>
<dbReference type="SUPFAM" id="SSF53300">
    <property type="entry name" value="vWA-like"/>
    <property type="match status" value="1"/>
</dbReference>
<protein>
    <submittedName>
        <fullName evidence="3">VWA domain-containing protein</fullName>
    </submittedName>
</protein>
<organism evidence="3 4">
    <name type="scientific">Opacimonas viscosa</name>
    <dbReference type="NCBI Taxonomy" id="2961944"/>
    <lineage>
        <taxon>Bacteria</taxon>
        <taxon>Pseudomonadati</taxon>
        <taxon>Pseudomonadota</taxon>
        <taxon>Gammaproteobacteria</taxon>
        <taxon>Alteromonadales</taxon>
        <taxon>Alteromonadaceae</taxon>
        <taxon>Opacimonas</taxon>
    </lineage>
</organism>
<name>A0AA42BPW9_9ALTE</name>
<keyword evidence="1" id="KW-0175">Coiled coil</keyword>
<reference evidence="3" key="1">
    <citation type="submission" date="2022-07" db="EMBL/GenBank/DDBJ databases">
        <title>Characterization of the Novel Bacterium Alteromonas immobilis LMIT006 and Alteromonas gregis LMIT007.</title>
        <authorList>
            <person name="Lin X."/>
        </authorList>
    </citation>
    <scope>NUCLEOTIDE SEQUENCE</scope>
    <source>
        <strain evidence="3">LMIT007</strain>
    </source>
</reference>
<dbReference type="EMBL" id="JANATA010000012">
    <property type="protein sequence ID" value="MCP3428906.1"/>
    <property type="molecule type" value="Genomic_DNA"/>
</dbReference>
<keyword evidence="2" id="KW-0472">Membrane</keyword>
<sequence>MPRKRQAIDGFNLAFLDVMACGLGAIILIFMLVDFQSFAETPTEELQKLEQDLQANEEQVTQLQKALDETNRLLGLVSTQKDETAQSIADVKVAQQAIFKAVSEQQAVVAELSETLAAMAPLPTPSDNVDLQGTGEQNYLLGLKVEGQSIGILVDKSASMMAPKLIDIFKYKAQPDPVKVTAKKWQRTRRVLTWLLARAPQTSTVTAIAFSDSTLTLGSGAAIPVSDASAMQSIITGMAQLIPHGGTDLQAGLAALQQADPKITDIYIITDGLPTLGQFTGMNRLSRCQSFFGNSNTISGECRAKLFVETIKTAPSVKTHVILLPLEGDPEAAQAYWAWAKSTGGVMIAPAQDWP</sequence>
<feature type="transmembrane region" description="Helical" evidence="2">
    <location>
        <begin position="12"/>
        <end position="33"/>
    </location>
</feature>
<dbReference type="AlphaFoldDB" id="A0AA42BPW9"/>
<keyword evidence="2" id="KW-1133">Transmembrane helix</keyword>
<dbReference type="Gene3D" id="3.40.50.410">
    <property type="entry name" value="von Willebrand factor, type A domain"/>
    <property type="match status" value="1"/>
</dbReference>
<gene>
    <name evidence="3" type="ORF">NLF92_08090</name>
</gene>
<evidence type="ECO:0000256" key="2">
    <source>
        <dbReference type="SAM" id="Phobius"/>
    </source>
</evidence>
<dbReference type="InterPro" id="IPR036465">
    <property type="entry name" value="vWFA_dom_sf"/>
</dbReference>
<keyword evidence="2" id="KW-0812">Transmembrane</keyword>
<feature type="coiled-coil region" evidence="1">
    <location>
        <begin position="39"/>
        <end position="73"/>
    </location>
</feature>